<dbReference type="Gene3D" id="3.40.30.10">
    <property type="entry name" value="Glutaredoxin"/>
    <property type="match status" value="1"/>
</dbReference>
<feature type="signal peptide" evidence="1">
    <location>
        <begin position="1"/>
        <end position="27"/>
    </location>
</feature>
<feature type="chain" id="PRO_5002863686" description="Thioredoxin-like fold domain-containing protein" evidence="1">
    <location>
        <begin position="28"/>
        <end position="165"/>
    </location>
</feature>
<evidence type="ECO:0000313" key="2">
    <source>
        <dbReference type="EMBL" id="EED66806.1"/>
    </source>
</evidence>
<dbReference type="SUPFAM" id="SSF52833">
    <property type="entry name" value="Thioredoxin-like"/>
    <property type="match status" value="1"/>
</dbReference>
<dbReference type="EMBL" id="AAUJ02000001">
    <property type="protein sequence ID" value="EED66806.1"/>
    <property type="molecule type" value="Genomic_DNA"/>
</dbReference>
<sequence length="165" mass="18037" precursor="true">MAMARFFDARRRLCLQLLLAGAAPAWAAPALDASERLLPSSQSLQSDLALALAHKQPLVVMASLHGCPFCKIVREHYLLPLQQSGALVTQIHFLSPEPLRDWNGAATTHGGMVRQLEIEVAPSVLFYGAGRREVAERLIGSSIPDFYGAYLDERMNTARAAVQGR</sequence>
<gene>
    <name evidence="2" type="ORF">CtesDRAFT_PD1752</name>
</gene>
<dbReference type="OrthoDB" id="8561208at2"/>
<keyword evidence="1" id="KW-0732">Signal</keyword>
<dbReference type="eggNOG" id="COG0526">
    <property type="taxonomic scope" value="Bacteria"/>
</dbReference>
<organism evidence="2 3">
    <name type="scientific">Comamonas testosteroni (strain DSM 14576 / KF-1)</name>
    <name type="common">Pseudomonas testosteroni</name>
    <dbReference type="NCBI Taxonomy" id="399795"/>
    <lineage>
        <taxon>Bacteria</taxon>
        <taxon>Pseudomonadati</taxon>
        <taxon>Pseudomonadota</taxon>
        <taxon>Betaproteobacteria</taxon>
        <taxon>Burkholderiales</taxon>
        <taxon>Comamonadaceae</taxon>
        <taxon>Comamonas</taxon>
    </lineage>
</organism>
<dbReference type="InterPro" id="IPR036249">
    <property type="entry name" value="Thioredoxin-like_sf"/>
</dbReference>
<evidence type="ECO:0008006" key="4">
    <source>
        <dbReference type="Google" id="ProtNLM"/>
    </source>
</evidence>
<name>B7X4K0_COMTK</name>
<evidence type="ECO:0000313" key="3">
    <source>
        <dbReference type="Proteomes" id="UP000003039"/>
    </source>
</evidence>
<dbReference type="Proteomes" id="UP000003039">
    <property type="component" value="Unassembled WGS sequence"/>
</dbReference>
<evidence type="ECO:0000256" key="1">
    <source>
        <dbReference type="SAM" id="SignalP"/>
    </source>
</evidence>
<comment type="caution">
    <text evidence="2">The sequence shown here is derived from an EMBL/GenBank/DDBJ whole genome shotgun (WGS) entry which is preliminary data.</text>
</comment>
<protein>
    <recommendedName>
        <fullName evidence="4">Thioredoxin-like fold domain-containing protein</fullName>
    </recommendedName>
</protein>
<proteinExistence type="predicted"/>
<dbReference type="AlphaFoldDB" id="B7X4K0"/>
<accession>B7X4K0</accession>
<reference evidence="2 3" key="1">
    <citation type="journal article" date="2004" name="Appl. Environ. Microbiol.">
        <title>Mineralization of individual congeners of linear alkylbenzenesulfonate by defined pairs of heterotrophic bacteria.</title>
        <authorList>
            <person name="Schleheck D."/>
            <person name="Knepper T.P."/>
            <person name="Fischer K."/>
            <person name="Cook A.M."/>
        </authorList>
    </citation>
    <scope>NUCLEOTIDE SEQUENCE [LARGE SCALE GENOMIC DNA]</scope>
    <source>
        <strain evidence="3">DSM 14576 / KF-1</strain>
    </source>
</reference>
<dbReference type="RefSeq" id="WP_003053928.1">
    <property type="nucleotide sequence ID" value="NZ_AAUJ02000001.1"/>
</dbReference>